<dbReference type="Proteomes" id="UP000094043">
    <property type="component" value="Chromosome 3"/>
</dbReference>
<name>A0A1E3IPL1_9TREE</name>
<accession>A0A1E3IPL1</accession>
<dbReference type="OrthoDB" id="2575566at2759"/>
<keyword evidence="3" id="KW-0175">Coiled coil</keyword>
<evidence type="ECO:0000256" key="2">
    <source>
        <dbReference type="ARBA" id="ARBA00023242"/>
    </source>
</evidence>
<dbReference type="KEGG" id="cdep:91087306"/>
<reference evidence="5" key="1">
    <citation type="submission" date="2016-06" db="EMBL/GenBank/DDBJ databases">
        <authorList>
            <person name="Cuomo C."/>
            <person name="Litvintseva A."/>
            <person name="Heitman J."/>
            <person name="Chen Y."/>
            <person name="Sun S."/>
            <person name="Springer D."/>
            <person name="Dromer F."/>
            <person name="Young S."/>
            <person name="Zeng Q."/>
            <person name="Chapman S."/>
            <person name="Gujja S."/>
            <person name="Saif S."/>
            <person name="Birren B."/>
        </authorList>
    </citation>
    <scope>NUCLEOTIDE SEQUENCE</scope>
    <source>
        <strain evidence="5">CBS 7841</strain>
    </source>
</reference>
<evidence type="ECO:0000313" key="6">
    <source>
        <dbReference type="Proteomes" id="UP000094043"/>
    </source>
</evidence>
<keyword evidence="2" id="KW-0539">Nucleus</keyword>
<evidence type="ECO:0000256" key="1">
    <source>
        <dbReference type="ARBA" id="ARBA00004123"/>
    </source>
</evidence>
<proteinExistence type="predicted"/>
<keyword evidence="6" id="KW-1185">Reference proteome</keyword>
<reference evidence="5" key="2">
    <citation type="journal article" date="2022" name="Elife">
        <title>Obligate sexual reproduction of a homothallic fungus closely related to the Cryptococcus pathogenic species complex.</title>
        <authorList>
            <person name="Passer A.R."/>
            <person name="Clancey S.A."/>
            <person name="Shea T."/>
            <person name="David-Palma M."/>
            <person name="Averette A.F."/>
            <person name="Boekhout T."/>
            <person name="Porcel B.M."/>
            <person name="Nowrousian M."/>
            <person name="Cuomo C.A."/>
            <person name="Sun S."/>
            <person name="Heitman J."/>
            <person name="Coelho M.A."/>
        </authorList>
    </citation>
    <scope>NUCLEOTIDE SEQUENCE</scope>
    <source>
        <strain evidence="5">CBS 7841</strain>
    </source>
</reference>
<protein>
    <submittedName>
        <fullName evidence="5">Uncharacterized protein</fullName>
    </submittedName>
</protein>
<dbReference type="AlphaFoldDB" id="A0A1E3IPL1"/>
<dbReference type="GO" id="GO:0000445">
    <property type="term" value="C:THO complex part of transcription export complex"/>
    <property type="evidence" value="ECO:0007669"/>
    <property type="project" value="InterPro"/>
</dbReference>
<dbReference type="GO" id="GO:0006397">
    <property type="term" value="P:mRNA processing"/>
    <property type="evidence" value="ECO:0007669"/>
    <property type="project" value="InterPro"/>
</dbReference>
<dbReference type="RefSeq" id="XP_066068598.1">
    <property type="nucleotide sequence ID" value="XM_066212501.1"/>
</dbReference>
<dbReference type="VEuPathDB" id="FungiDB:L203_01631"/>
<sequence>MSSAPFSEDALNRYRITHSDRDLKPLLKRLHRIPLSKSSDSLEENDIERQLVRLEVLKWRAGIERIMGSVANLKRQKEDYEKQSLAIVERTEKMQELLQNEKEDLEKARTLRDHRAKCDGLATKIKTRSKTKAELDEDIAALQNSLEEQRASHDVYVQTSQTRSELFSQVIKLIEDCRGIKLPVDPLLATAIIEKAEPAAESSTGPVSSYAKLNAAAPSFQPTSKASPSSNPLLKPPSAGHSLPSRPSASPLPFSNNRGQNASRLGSYGLPSRPTSSMRGVSATGHRGKTATSLEDGEVGPEEGELDERGVKRAPEAETSKRVTRRRM</sequence>
<feature type="coiled-coil region" evidence="3">
    <location>
        <begin position="63"/>
        <end position="152"/>
    </location>
</feature>
<dbReference type="EMBL" id="CP143786">
    <property type="protein sequence ID" value="WVN87898.1"/>
    <property type="molecule type" value="Genomic_DNA"/>
</dbReference>
<dbReference type="Pfam" id="PF05615">
    <property type="entry name" value="THOC7"/>
    <property type="match status" value="1"/>
</dbReference>
<comment type="subcellular location">
    <subcellularLocation>
        <location evidence="1">Nucleus</location>
    </subcellularLocation>
</comment>
<evidence type="ECO:0000313" key="5">
    <source>
        <dbReference type="EMBL" id="WVN87898.1"/>
    </source>
</evidence>
<feature type="compositionally biased region" description="Basic and acidic residues" evidence="4">
    <location>
        <begin position="307"/>
        <end position="321"/>
    </location>
</feature>
<feature type="compositionally biased region" description="Low complexity" evidence="4">
    <location>
        <begin position="224"/>
        <end position="255"/>
    </location>
</feature>
<evidence type="ECO:0000256" key="3">
    <source>
        <dbReference type="SAM" id="Coils"/>
    </source>
</evidence>
<reference evidence="5" key="3">
    <citation type="submission" date="2024-01" db="EMBL/GenBank/DDBJ databases">
        <authorList>
            <person name="Coelho M.A."/>
            <person name="David-Palma M."/>
            <person name="Shea T."/>
            <person name="Sun S."/>
            <person name="Cuomo C.A."/>
            <person name="Heitman J."/>
        </authorList>
    </citation>
    <scope>NUCLEOTIDE SEQUENCE</scope>
    <source>
        <strain evidence="5">CBS 7841</strain>
    </source>
</reference>
<feature type="compositionally biased region" description="Acidic residues" evidence="4">
    <location>
        <begin position="295"/>
        <end position="306"/>
    </location>
</feature>
<dbReference type="InterPro" id="IPR008501">
    <property type="entry name" value="THOC7/Mft1"/>
</dbReference>
<feature type="region of interest" description="Disordered" evidence="4">
    <location>
        <begin position="219"/>
        <end position="328"/>
    </location>
</feature>
<organism evidence="5 6">
    <name type="scientific">Cryptococcus depauperatus CBS 7841</name>
    <dbReference type="NCBI Taxonomy" id="1295531"/>
    <lineage>
        <taxon>Eukaryota</taxon>
        <taxon>Fungi</taxon>
        <taxon>Dikarya</taxon>
        <taxon>Basidiomycota</taxon>
        <taxon>Agaricomycotina</taxon>
        <taxon>Tremellomycetes</taxon>
        <taxon>Tremellales</taxon>
        <taxon>Cryptococcaceae</taxon>
        <taxon>Cryptococcus</taxon>
    </lineage>
</organism>
<dbReference type="GeneID" id="91087306"/>
<gene>
    <name evidence="5" type="ORF">L203_103095</name>
</gene>
<evidence type="ECO:0000256" key="4">
    <source>
        <dbReference type="SAM" id="MobiDB-lite"/>
    </source>
</evidence>